<evidence type="ECO:0000256" key="6">
    <source>
        <dbReference type="SAM" id="Phobius"/>
    </source>
</evidence>
<dbReference type="InterPro" id="IPR000326">
    <property type="entry name" value="PAP2/HPO"/>
</dbReference>
<feature type="transmembrane region" description="Helical" evidence="6">
    <location>
        <begin position="98"/>
        <end position="118"/>
    </location>
</feature>
<dbReference type="InterPro" id="IPR036938">
    <property type="entry name" value="PAP2/HPO_sf"/>
</dbReference>
<dbReference type="GeneID" id="83212860"/>
<dbReference type="GO" id="GO:0006644">
    <property type="term" value="P:phospholipid metabolic process"/>
    <property type="evidence" value="ECO:0007669"/>
    <property type="project" value="InterPro"/>
</dbReference>
<dbReference type="Proteomes" id="UP001234581">
    <property type="component" value="Unassembled WGS sequence"/>
</dbReference>
<protein>
    <recommendedName>
        <fullName evidence="7">Phosphatidic acid phosphatase type 2/haloperoxidase domain-containing protein</fullName>
    </recommendedName>
</protein>
<evidence type="ECO:0000313" key="9">
    <source>
        <dbReference type="Proteomes" id="UP001234581"/>
    </source>
</evidence>
<feature type="transmembrane region" description="Helical" evidence="6">
    <location>
        <begin position="21"/>
        <end position="42"/>
    </location>
</feature>
<evidence type="ECO:0000256" key="3">
    <source>
        <dbReference type="ARBA" id="ARBA00022692"/>
    </source>
</evidence>
<gene>
    <name evidence="8" type="ORF">O0I10_005447</name>
</gene>
<dbReference type="GO" id="GO:0046839">
    <property type="term" value="P:phospholipid dephosphorylation"/>
    <property type="evidence" value="ECO:0007669"/>
    <property type="project" value="TreeGrafter"/>
</dbReference>
<evidence type="ECO:0000313" key="8">
    <source>
        <dbReference type="EMBL" id="KAJ8658723.1"/>
    </source>
</evidence>
<comment type="caution">
    <text evidence="8">The sequence shown here is derived from an EMBL/GenBank/DDBJ whole genome shotgun (WGS) entry which is preliminary data.</text>
</comment>
<evidence type="ECO:0000256" key="5">
    <source>
        <dbReference type="ARBA" id="ARBA00023136"/>
    </source>
</evidence>
<sequence length="314" mass="35683">MFTQHLKNPRKRRVVLSYAQDWLLVIVMIGVFFAIDVIPPFHREFSLQDKSIMYTYTPKESIPAWTLVLICFLGPIIAIGFIAWYFQRSMHDFHSGVLGLFLALSMVIMLTDVIKITAGRPRPDFLARCQPPLDAQDPPRGLSNYTICSTPIDSYEMKDGYKSFPSGHASFSFAGLGYLAFYLAGKMQLFDERGHTYKCFLFAFPSLAALLVAISRTRDYRHHWQDVFIGGLLGAGCAYFAYRQYYPSLIHVECHNPYSARFGSCSDDPEQQQQQLSAPGATVYTSHEIEDNSITTTASSQLSDDRYKHSYPVR</sequence>
<keyword evidence="4 6" id="KW-1133">Transmembrane helix</keyword>
<feature type="transmembrane region" description="Helical" evidence="6">
    <location>
        <begin position="167"/>
        <end position="185"/>
    </location>
</feature>
<dbReference type="InterPro" id="IPR043216">
    <property type="entry name" value="PAP-like"/>
</dbReference>
<comment type="similarity">
    <text evidence="2">Belongs to the PA-phosphatase related phosphoesterase family.</text>
</comment>
<feature type="transmembrane region" description="Helical" evidence="6">
    <location>
        <begin position="223"/>
        <end position="242"/>
    </location>
</feature>
<keyword evidence="3 6" id="KW-0812">Transmembrane</keyword>
<dbReference type="Pfam" id="PF01569">
    <property type="entry name" value="PAP2"/>
    <property type="match status" value="1"/>
</dbReference>
<keyword evidence="9" id="KW-1185">Reference proteome</keyword>
<feature type="domain" description="Phosphatidic acid phosphatase type 2/haloperoxidase" evidence="7">
    <location>
        <begin position="98"/>
        <end position="242"/>
    </location>
</feature>
<name>A0AAD7V4Z7_9FUNG</name>
<comment type="subcellular location">
    <subcellularLocation>
        <location evidence="1">Membrane</location>
        <topology evidence="1">Multi-pass membrane protein</topology>
    </subcellularLocation>
</comment>
<evidence type="ECO:0000256" key="1">
    <source>
        <dbReference type="ARBA" id="ARBA00004141"/>
    </source>
</evidence>
<reference evidence="8 9" key="1">
    <citation type="submission" date="2023-03" db="EMBL/GenBank/DDBJ databases">
        <title>Genome sequence of Lichtheimia ornata CBS 291.66.</title>
        <authorList>
            <person name="Mohabir J.T."/>
            <person name="Shea T.P."/>
            <person name="Kurbessoian T."/>
            <person name="Berby B."/>
            <person name="Fontaine J."/>
            <person name="Livny J."/>
            <person name="Gnirke A."/>
            <person name="Stajich J.E."/>
            <person name="Cuomo C.A."/>
        </authorList>
    </citation>
    <scope>NUCLEOTIDE SEQUENCE [LARGE SCALE GENOMIC DNA]</scope>
    <source>
        <strain evidence="8">CBS 291.66</strain>
    </source>
</reference>
<evidence type="ECO:0000256" key="4">
    <source>
        <dbReference type="ARBA" id="ARBA00022989"/>
    </source>
</evidence>
<evidence type="ECO:0000259" key="7">
    <source>
        <dbReference type="SMART" id="SM00014"/>
    </source>
</evidence>
<keyword evidence="5 6" id="KW-0472">Membrane</keyword>
<organism evidence="8 9">
    <name type="scientific">Lichtheimia ornata</name>
    <dbReference type="NCBI Taxonomy" id="688661"/>
    <lineage>
        <taxon>Eukaryota</taxon>
        <taxon>Fungi</taxon>
        <taxon>Fungi incertae sedis</taxon>
        <taxon>Mucoromycota</taxon>
        <taxon>Mucoromycotina</taxon>
        <taxon>Mucoromycetes</taxon>
        <taxon>Mucorales</taxon>
        <taxon>Lichtheimiaceae</taxon>
        <taxon>Lichtheimia</taxon>
    </lineage>
</organism>
<dbReference type="PANTHER" id="PTHR10165:SF35">
    <property type="entry name" value="RE23632P"/>
    <property type="match status" value="1"/>
</dbReference>
<dbReference type="GO" id="GO:0016020">
    <property type="term" value="C:membrane"/>
    <property type="evidence" value="ECO:0007669"/>
    <property type="project" value="UniProtKB-SubCell"/>
</dbReference>
<dbReference type="PANTHER" id="PTHR10165">
    <property type="entry name" value="LIPID PHOSPHATE PHOSPHATASE"/>
    <property type="match status" value="1"/>
</dbReference>
<dbReference type="GO" id="GO:0008195">
    <property type="term" value="F:phosphatidate phosphatase activity"/>
    <property type="evidence" value="ECO:0007669"/>
    <property type="project" value="TreeGrafter"/>
</dbReference>
<dbReference type="AlphaFoldDB" id="A0AAD7V4Z7"/>
<dbReference type="RefSeq" id="XP_058343636.1">
    <property type="nucleotide sequence ID" value="XM_058485489.1"/>
</dbReference>
<dbReference type="SMART" id="SM00014">
    <property type="entry name" value="acidPPc"/>
    <property type="match status" value="1"/>
</dbReference>
<evidence type="ECO:0000256" key="2">
    <source>
        <dbReference type="ARBA" id="ARBA00008816"/>
    </source>
</evidence>
<feature type="transmembrane region" description="Helical" evidence="6">
    <location>
        <begin position="197"/>
        <end position="217"/>
    </location>
</feature>
<dbReference type="EMBL" id="JARTCD010000022">
    <property type="protein sequence ID" value="KAJ8658723.1"/>
    <property type="molecule type" value="Genomic_DNA"/>
</dbReference>
<accession>A0AAD7V4Z7</accession>
<dbReference type="Gene3D" id="1.20.144.10">
    <property type="entry name" value="Phosphatidic acid phosphatase type 2/haloperoxidase"/>
    <property type="match status" value="1"/>
</dbReference>
<dbReference type="CDD" id="cd03390">
    <property type="entry name" value="PAP2_containing_1_like"/>
    <property type="match status" value="1"/>
</dbReference>
<proteinExistence type="inferred from homology"/>
<feature type="transmembrane region" description="Helical" evidence="6">
    <location>
        <begin position="62"/>
        <end position="86"/>
    </location>
</feature>
<dbReference type="SUPFAM" id="SSF48317">
    <property type="entry name" value="Acid phosphatase/Vanadium-dependent haloperoxidase"/>
    <property type="match status" value="1"/>
</dbReference>